<evidence type="ECO:0000256" key="8">
    <source>
        <dbReference type="SAM" id="Phobius"/>
    </source>
</evidence>
<evidence type="ECO:0000313" key="11">
    <source>
        <dbReference type="Proteomes" id="UP001497392"/>
    </source>
</evidence>
<feature type="region of interest" description="Disordered" evidence="7">
    <location>
        <begin position="289"/>
        <end position="364"/>
    </location>
</feature>
<reference evidence="10 11" key="1">
    <citation type="submission" date="2024-06" db="EMBL/GenBank/DDBJ databases">
        <authorList>
            <person name="Kraege A."/>
            <person name="Thomma B."/>
        </authorList>
    </citation>
    <scope>NUCLEOTIDE SEQUENCE [LARGE SCALE GENOMIC DNA]</scope>
</reference>
<evidence type="ECO:0000256" key="5">
    <source>
        <dbReference type="ARBA" id="ARBA00023204"/>
    </source>
</evidence>
<feature type="compositionally biased region" description="Basic and acidic residues" evidence="7">
    <location>
        <begin position="329"/>
        <end position="342"/>
    </location>
</feature>
<evidence type="ECO:0000256" key="4">
    <source>
        <dbReference type="ARBA" id="ARBA00022763"/>
    </source>
</evidence>
<feature type="transmembrane region" description="Helical" evidence="8">
    <location>
        <begin position="48"/>
        <end position="66"/>
    </location>
</feature>
<dbReference type="PANTHER" id="PTHR45873">
    <property type="entry name" value="DNA POLYMERASE ETA"/>
    <property type="match status" value="1"/>
</dbReference>
<sequence length="585" mass="62715">MNGHDPLPNVQGQPQHAGAHGEDNPLPNVQGQPQHLAALDQQQHLGRVIAFIFCMNTTLSVNAYFLENGRLDLRLIGAHPRSTFVYLCPSAEDRRILAAVRVDNEGFADLNELSIVQFPGSEERPLYMRPAAQLRPEAVVVTWWERLPSPMQTALGRLVNGLVVIALLAGFVAVVHHYKDHGFFNLTSKYAQAGLDVGGSNNNLTCDGPLAIPGLHGPRPDIAERRIDRILNDSFAYAPAESQTILPGLTQEALRAWTSAHAQEAQDVDAGKQTQEALAQQAAQNTAAEATKAKQTTGLSQEAGGVDAGKQTQEALAQQAAQNTAAEATKAKQTAEDVEKAGKAKGGGAGAPSGSPEHGLSQEAGGVDAGEMQVSRGGQALHASHRTIIHLDLDCFYAQVEQKRLGIPAEVPCAVQQWEGLIAINYAGRAQGITRHMRLHEAKARCPELICVHVQTTGGDEEDTKDRTKQKACLERYRKACIEIMGVLNKAAPQATIEKASIDDVYIDVTAIVDKELQEQAAADNCRGLNEQEGGAHDAGCFPIDTFAWGSIVLGKFLDISSEFDRRLSIGASIACCIEAPSATN</sequence>
<gene>
    <name evidence="10" type="primary">g11937</name>
    <name evidence="10" type="ORF">VP750_LOCUS10657</name>
</gene>
<protein>
    <submittedName>
        <fullName evidence="10">G11937 protein</fullName>
    </submittedName>
</protein>
<evidence type="ECO:0000313" key="10">
    <source>
        <dbReference type="EMBL" id="CAL5228751.1"/>
    </source>
</evidence>
<keyword evidence="11" id="KW-1185">Reference proteome</keyword>
<keyword evidence="6" id="KW-0539">Nucleus</keyword>
<dbReference type="PROSITE" id="PS50173">
    <property type="entry name" value="UMUC"/>
    <property type="match status" value="1"/>
</dbReference>
<feature type="region of interest" description="Disordered" evidence="7">
    <location>
        <begin position="1"/>
        <end position="31"/>
    </location>
</feature>
<keyword evidence="3" id="KW-0479">Metal-binding</keyword>
<keyword evidence="4" id="KW-0227">DNA damage</keyword>
<name>A0ABP1G964_9CHLO</name>
<dbReference type="Pfam" id="PF00817">
    <property type="entry name" value="IMS"/>
    <property type="match status" value="1"/>
</dbReference>
<dbReference type="InterPro" id="IPR043128">
    <property type="entry name" value="Rev_trsase/Diguanyl_cyclase"/>
</dbReference>
<dbReference type="InterPro" id="IPR001126">
    <property type="entry name" value="UmuC"/>
</dbReference>
<evidence type="ECO:0000259" key="9">
    <source>
        <dbReference type="PROSITE" id="PS50173"/>
    </source>
</evidence>
<dbReference type="Gene3D" id="3.30.70.270">
    <property type="match status" value="1"/>
</dbReference>
<dbReference type="InterPro" id="IPR052230">
    <property type="entry name" value="DNA_polymerase_eta"/>
</dbReference>
<evidence type="ECO:0000256" key="7">
    <source>
        <dbReference type="SAM" id="MobiDB-lite"/>
    </source>
</evidence>
<dbReference type="Gene3D" id="3.40.1170.60">
    <property type="match status" value="1"/>
</dbReference>
<dbReference type="Proteomes" id="UP001497392">
    <property type="component" value="Unassembled WGS sequence"/>
</dbReference>
<keyword evidence="8" id="KW-1133">Transmembrane helix</keyword>
<dbReference type="PANTHER" id="PTHR45873:SF1">
    <property type="entry name" value="DNA POLYMERASE ETA"/>
    <property type="match status" value="1"/>
</dbReference>
<dbReference type="SUPFAM" id="SSF56672">
    <property type="entry name" value="DNA/RNA polymerases"/>
    <property type="match status" value="1"/>
</dbReference>
<feature type="domain" description="UmuC" evidence="9">
    <location>
        <begin position="388"/>
        <end position="512"/>
    </location>
</feature>
<comment type="subcellular location">
    <subcellularLocation>
        <location evidence="1">Nucleus</location>
    </subcellularLocation>
</comment>
<accession>A0ABP1G964</accession>
<evidence type="ECO:0000256" key="3">
    <source>
        <dbReference type="ARBA" id="ARBA00022723"/>
    </source>
</evidence>
<comment type="caution">
    <text evidence="10">The sequence shown here is derived from an EMBL/GenBank/DDBJ whole genome shotgun (WGS) entry which is preliminary data.</text>
</comment>
<feature type="compositionally biased region" description="Low complexity" evidence="7">
    <location>
        <begin position="310"/>
        <end position="328"/>
    </location>
</feature>
<keyword evidence="8" id="KW-0812">Transmembrane</keyword>
<proteinExistence type="predicted"/>
<feature type="transmembrane region" description="Helical" evidence="8">
    <location>
        <begin position="158"/>
        <end position="178"/>
    </location>
</feature>
<feature type="compositionally biased region" description="Low complexity" evidence="7">
    <location>
        <begin position="272"/>
        <end position="284"/>
    </location>
</feature>
<organism evidence="10 11">
    <name type="scientific">Coccomyxa viridis</name>
    <dbReference type="NCBI Taxonomy" id="1274662"/>
    <lineage>
        <taxon>Eukaryota</taxon>
        <taxon>Viridiplantae</taxon>
        <taxon>Chlorophyta</taxon>
        <taxon>core chlorophytes</taxon>
        <taxon>Trebouxiophyceae</taxon>
        <taxon>Trebouxiophyceae incertae sedis</taxon>
        <taxon>Coccomyxaceae</taxon>
        <taxon>Coccomyxa</taxon>
    </lineage>
</organism>
<evidence type="ECO:0000256" key="2">
    <source>
        <dbReference type="ARBA" id="ARBA00022679"/>
    </source>
</evidence>
<keyword evidence="5" id="KW-0234">DNA repair</keyword>
<dbReference type="InterPro" id="IPR043502">
    <property type="entry name" value="DNA/RNA_pol_sf"/>
</dbReference>
<keyword evidence="8" id="KW-0472">Membrane</keyword>
<evidence type="ECO:0000256" key="6">
    <source>
        <dbReference type="ARBA" id="ARBA00023242"/>
    </source>
</evidence>
<feature type="region of interest" description="Disordered" evidence="7">
    <location>
        <begin position="265"/>
        <end position="284"/>
    </location>
</feature>
<keyword evidence="2" id="KW-0808">Transferase</keyword>
<dbReference type="EMBL" id="CAXHTA020000019">
    <property type="protein sequence ID" value="CAL5228751.1"/>
    <property type="molecule type" value="Genomic_DNA"/>
</dbReference>
<evidence type="ECO:0000256" key="1">
    <source>
        <dbReference type="ARBA" id="ARBA00004123"/>
    </source>
</evidence>